<evidence type="ECO:0000313" key="2">
    <source>
        <dbReference type="EMBL" id="QDT08038.1"/>
    </source>
</evidence>
<dbReference type="KEGG" id="rlc:K227x_64680"/>
<dbReference type="Proteomes" id="UP000318538">
    <property type="component" value="Chromosome"/>
</dbReference>
<gene>
    <name evidence="2" type="ORF">K227x_64680</name>
</gene>
<protein>
    <submittedName>
        <fullName evidence="2">Uncharacterized protein</fullName>
    </submittedName>
</protein>
<organism evidence="2 3">
    <name type="scientific">Rubripirellula lacrimiformis</name>
    <dbReference type="NCBI Taxonomy" id="1930273"/>
    <lineage>
        <taxon>Bacteria</taxon>
        <taxon>Pseudomonadati</taxon>
        <taxon>Planctomycetota</taxon>
        <taxon>Planctomycetia</taxon>
        <taxon>Pirellulales</taxon>
        <taxon>Pirellulaceae</taxon>
        <taxon>Rubripirellula</taxon>
    </lineage>
</organism>
<proteinExistence type="predicted"/>
<accession>A0A517NLN2</accession>
<dbReference type="EMBL" id="CP036525">
    <property type="protein sequence ID" value="QDT08038.1"/>
    <property type="molecule type" value="Genomic_DNA"/>
</dbReference>
<keyword evidence="3" id="KW-1185">Reference proteome</keyword>
<reference evidence="2 3" key="1">
    <citation type="submission" date="2019-02" db="EMBL/GenBank/DDBJ databases">
        <title>Deep-cultivation of Planctomycetes and their phenomic and genomic characterization uncovers novel biology.</title>
        <authorList>
            <person name="Wiegand S."/>
            <person name="Jogler M."/>
            <person name="Boedeker C."/>
            <person name="Pinto D."/>
            <person name="Vollmers J."/>
            <person name="Rivas-Marin E."/>
            <person name="Kohn T."/>
            <person name="Peeters S.H."/>
            <person name="Heuer A."/>
            <person name="Rast P."/>
            <person name="Oberbeckmann S."/>
            <person name="Bunk B."/>
            <person name="Jeske O."/>
            <person name="Meyerdierks A."/>
            <person name="Storesund J.E."/>
            <person name="Kallscheuer N."/>
            <person name="Luecker S."/>
            <person name="Lage O.M."/>
            <person name="Pohl T."/>
            <person name="Merkel B.J."/>
            <person name="Hornburger P."/>
            <person name="Mueller R.-W."/>
            <person name="Bruemmer F."/>
            <person name="Labrenz M."/>
            <person name="Spormann A.M."/>
            <person name="Op den Camp H."/>
            <person name="Overmann J."/>
            <person name="Amann R."/>
            <person name="Jetten M.S.M."/>
            <person name="Mascher T."/>
            <person name="Medema M.H."/>
            <person name="Devos D.P."/>
            <person name="Kaster A.-K."/>
            <person name="Ovreas L."/>
            <person name="Rohde M."/>
            <person name="Galperin M.Y."/>
            <person name="Jogler C."/>
        </authorList>
    </citation>
    <scope>NUCLEOTIDE SEQUENCE [LARGE SCALE GENOMIC DNA]</scope>
    <source>
        <strain evidence="2 3">K22_7</strain>
    </source>
</reference>
<name>A0A517NLN2_9BACT</name>
<feature type="region of interest" description="Disordered" evidence="1">
    <location>
        <begin position="1"/>
        <end position="31"/>
    </location>
</feature>
<sequence>MIESRAGSYRPVKVALSQQPDHKMAGGNRPY</sequence>
<dbReference type="AlphaFoldDB" id="A0A517NLN2"/>
<evidence type="ECO:0000313" key="3">
    <source>
        <dbReference type="Proteomes" id="UP000318538"/>
    </source>
</evidence>
<evidence type="ECO:0000256" key="1">
    <source>
        <dbReference type="SAM" id="MobiDB-lite"/>
    </source>
</evidence>